<evidence type="ECO:0000313" key="2">
    <source>
        <dbReference type="EMBL" id="MBB4223434.1"/>
    </source>
</evidence>
<dbReference type="Proteomes" id="UP000524450">
    <property type="component" value="Unassembled WGS sequence"/>
</dbReference>
<dbReference type="EMBL" id="JACIFZ010000005">
    <property type="protein sequence ID" value="MBB4223434.1"/>
    <property type="molecule type" value="Genomic_DNA"/>
</dbReference>
<protein>
    <recommendedName>
        <fullName evidence="4">PIN domain-containing protein</fullName>
    </recommendedName>
</protein>
<name>A0A840FSY2_9BURK</name>
<gene>
    <name evidence="2" type="ORF">GGD71_004220</name>
</gene>
<evidence type="ECO:0000256" key="1">
    <source>
        <dbReference type="SAM" id="MobiDB-lite"/>
    </source>
</evidence>
<evidence type="ECO:0000313" key="3">
    <source>
        <dbReference type="Proteomes" id="UP000524450"/>
    </source>
</evidence>
<proteinExistence type="predicted"/>
<comment type="caution">
    <text evidence="2">The sequence shown here is derived from an EMBL/GenBank/DDBJ whole genome shotgun (WGS) entry which is preliminary data.</text>
</comment>
<feature type="compositionally biased region" description="Basic residues" evidence="1">
    <location>
        <begin position="289"/>
        <end position="301"/>
    </location>
</feature>
<dbReference type="AlphaFoldDB" id="A0A840FSY2"/>
<evidence type="ECO:0008006" key="4">
    <source>
        <dbReference type="Google" id="ProtNLM"/>
    </source>
</evidence>
<reference evidence="2 3" key="1">
    <citation type="submission" date="2020-08" db="EMBL/GenBank/DDBJ databases">
        <title>Genomic Encyclopedia of Type Strains, Phase IV (KMG-V): Genome sequencing to study the core and pangenomes of soil and plant-associated prokaryotes.</title>
        <authorList>
            <person name="Whitman W."/>
        </authorList>
    </citation>
    <scope>NUCLEOTIDE SEQUENCE [LARGE SCALE GENOMIC DNA]</scope>
    <source>
        <strain evidence="2 3">34/80</strain>
    </source>
</reference>
<sequence>MQITILARLRVWVSTVRFVMARQADSLRLSFSTRKARRRLLRSGPIRVLLDTSVLASAVLHESRWVSTGPQPWGKFMVDTGYAARVPVLRRPPKGAKEQEIRDFEDASFLTGIAHLARLGLITLHSSGELEMEQWRKPAGMMSGYSIFSRTAFEGIEISLLDRLPDMVMGPAWMKLPSLEEQQRDRLKNVDDTLYRGLLKRLGQKSSQDAWHIRTAETFGVYCLLTTDYSLLRSMAAQGRQEPIASLRTKVLSPTQLGKLLGLVPLAPRHISHQDASFPVRADLYMPNNKRRPSRTRQKSS</sequence>
<dbReference type="RefSeq" id="WP_184640613.1">
    <property type="nucleotide sequence ID" value="NZ_JACIFZ010000005.1"/>
</dbReference>
<organism evidence="2 3">
    <name type="scientific">Variovorax guangxiensis</name>
    <dbReference type="NCBI Taxonomy" id="1775474"/>
    <lineage>
        <taxon>Bacteria</taxon>
        <taxon>Pseudomonadati</taxon>
        <taxon>Pseudomonadota</taxon>
        <taxon>Betaproteobacteria</taxon>
        <taxon>Burkholderiales</taxon>
        <taxon>Comamonadaceae</taxon>
        <taxon>Variovorax</taxon>
    </lineage>
</organism>
<feature type="region of interest" description="Disordered" evidence="1">
    <location>
        <begin position="282"/>
        <end position="301"/>
    </location>
</feature>
<accession>A0A840FSY2</accession>